<protein>
    <recommendedName>
        <fullName evidence="14">DNA ligase</fullName>
        <ecNumber evidence="14">6.5.1.1</ecNumber>
    </recommendedName>
</protein>
<dbReference type="OrthoDB" id="206088at2759"/>
<dbReference type="Pfam" id="PF01068">
    <property type="entry name" value="DNA_ligase_A_M"/>
    <property type="match status" value="1"/>
</dbReference>
<dbReference type="InterPro" id="IPR012340">
    <property type="entry name" value="NA-bd_OB-fold"/>
</dbReference>
<evidence type="ECO:0000256" key="10">
    <source>
        <dbReference type="ARBA" id="ARBA00023204"/>
    </source>
</evidence>
<dbReference type="GO" id="GO:0006310">
    <property type="term" value="P:DNA recombination"/>
    <property type="evidence" value="ECO:0007669"/>
    <property type="project" value="UniProtKB-KW"/>
</dbReference>
<keyword evidence="5" id="KW-0235">DNA replication</keyword>
<comment type="subcellular location">
    <subcellularLocation>
        <location evidence="1">Nucleus</location>
    </subcellularLocation>
</comment>
<dbReference type="GO" id="GO:0006281">
    <property type="term" value="P:DNA repair"/>
    <property type="evidence" value="ECO:0007669"/>
    <property type="project" value="UniProtKB-KW"/>
</dbReference>
<evidence type="ECO:0000313" key="19">
    <source>
        <dbReference type="Proteomes" id="UP000232323"/>
    </source>
</evidence>
<dbReference type="SUPFAM" id="SSF56091">
    <property type="entry name" value="DNA ligase/mRNA capping enzyme, catalytic domain"/>
    <property type="match status" value="1"/>
</dbReference>
<keyword evidence="10 14" id="KW-0234">DNA repair</keyword>
<dbReference type="CDD" id="cd07969">
    <property type="entry name" value="OBF_DNA_ligase_I"/>
    <property type="match status" value="1"/>
</dbReference>
<accession>A0A250WXT5</accession>
<evidence type="ECO:0000313" key="18">
    <source>
        <dbReference type="EMBL" id="GAX75595.1"/>
    </source>
</evidence>
<dbReference type="Gene3D" id="3.30.470.30">
    <property type="entry name" value="DNA ligase/mRNA capping enzyme"/>
    <property type="match status" value="1"/>
</dbReference>
<evidence type="ECO:0000256" key="14">
    <source>
        <dbReference type="RuleBase" id="RU000617"/>
    </source>
</evidence>
<comment type="similarity">
    <text evidence="2 15">Belongs to the ATP-dependent DNA ligase family.</text>
</comment>
<name>A0A250WXT5_9CHLO</name>
<evidence type="ECO:0000256" key="8">
    <source>
        <dbReference type="ARBA" id="ARBA00022840"/>
    </source>
</evidence>
<dbReference type="InterPro" id="IPR012310">
    <property type="entry name" value="DNA_ligase_ATP-dep_cent"/>
</dbReference>
<feature type="region of interest" description="Disordered" evidence="16">
    <location>
        <begin position="1"/>
        <end position="22"/>
    </location>
</feature>
<dbReference type="PANTHER" id="PTHR45674">
    <property type="entry name" value="DNA LIGASE 1/3 FAMILY MEMBER"/>
    <property type="match status" value="1"/>
</dbReference>
<dbReference type="InterPro" id="IPR036599">
    <property type="entry name" value="DNA_ligase_N_sf"/>
</dbReference>
<keyword evidence="3 14" id="KW-0436">Ligase</keyword>
<dbReference type="AlphaFoldDB" id="A0A250WXT5"/>
<evidence type="ECO:0000256" key="11">
    <source>
        <dbReference type="ARBA" id="ARBA00023242"/>
    </source>
</evidence>
<dbReference type="GO" id="GO:0005634">
    <property type="term" value="C:nucleus"/>
    <property type="evidence" value="ECO:0007669"/>
    <property type="project" value="UniProtKB-SubCell"/>
</dbReference>
<reference evidence="18 19" key="1">
    <citation type="submission" date="2017-08" db="EMBL/GenBank/DDBJ databases">
        <title>Acidophilic green algal genome provides insights into adaptation to an acidic environment.</title>
        <authorList>
            <person name="Hirooka S."/>
            <person name="Hirose Y."/>
            <person name="Kanesaki Y."/>
            <person name="Higuchi S."/>
            <person name="Fujiwara T."/>
            <person name="Onuma R."/>
            <person name="Era A."/>
            <person name="Ohbayashi R."/>
            <person name="Uzuka A."/>
            <person name="Nozaki H."/>
            <person name="Yoshikawa H."/>
            <person name="Miyagishima S.Y."/>
        </authorList>
    </citation>
    <scope>NUCLEOTIDE SEQUENCE [LARGE SCALE GENOMIC DNA]</scope>
    <source>
        <strain evidence="18 19">NIES-2499</strain>
    </source>
</reference>
<dbReference type="CDD" id="cd07900">
    <property type="entry name" value="Adenylation_DNA_ligase_I_Euk"/>
    <property type="match status" value="1"/>
</dbReference>
<dbReference type="FunFam" id="2.40.50.140:FF:000062">
    <property type="entry name" value="DNA ligase"/>
    <property type="match status" value="1"/>
</dbReference>
<dbReference type="InterPro" id="IPR012309">
    <property type="entry name" value="DNA_ligase_ATP-dep_C"/>
</dbReference>
<dbReference type="STRING" id="1157962.A0A250WXT5"/>
<dbReference type="FunFam" id="1.10.3260.10:FF:000001">
    <property type="entry name" value="DNA ligase"/>
    <property type="match status" value="1"/>
</dbReference>
<dbReference type="GO" id="GO:0005524">
    <property type="term" value="F:ATP binding"/>
    <property type="evidence" value="ECO:0007669"/>
    <property type="project" value="UniProtKB-KW"/>
</dbReference>
<evidence type="ECO:0000256" key="3">
    <source>
        <dbReference type="ARBA" id="ARBA00022598"/>
    </source>
</evidence>
<dbReference type="GO" id="GO:0003910">
    <property type="term" value="F:DNA ligase (ATP) activity"/>
    <property type="evidence" value="ECO:0007669"/>
    <property type="project" value="UniProtKB-EC"/>
</dbReference>
<evidence type="ECO:0000256" key="15">
    <source>
        <dbReference type="RuleBase" id="RU004196"/>
    </source>
</evidence>
<feature type="region of interest" description="Disordered" evidence="16">
    <location>
        <begin position="158"/>
        <end position="188"/>
    </location>
</feature>
<evidence type="ECO:0000256" key="13">
    <source>
        <dbReference type="ARBA" id="ARBA00034003"/>
    </source>
</evidence>
<gene>
    <name evidence="18" type="ORF">CEUSTIGMA_g3039.t1</name>
</gene>
<evidence type="ECO:0000256" key="12">
    <source>
        <dbReference type="ARBA" id="ARBA00023306"/>
    </source>
</evidence>
<dbReference type="GO" id="GO:0071897">
    <property type="term" value="P:DNA biosynthetic process"/>
    <property type="evidence" value="ECO:0007669"/>
    <property type="project" value="InterPro"/>
</dbReference>
<dbReference type="PROSITE" id="PS50160">
    <property type="entry name" value="DNA_LIGASE_A3"/>
    <property type="match status" value="1"/>
</dbReference>
<keyword evidence="9 14" id="KW-0233">DNA recombination</keyword>
<dbReference type="SUPFAM" id="SSF117018">
    <property type="entry name" value="ATP-dependent DNA ligase DNA-binding domain"/>
    <property type="match status" value="1"/>
</dbReference>
<keyword evidence="7 14" id="KW-0227">DNA damage</keyword>
<dbReference type="InterPro" id="IPR050191">
    <property type="entry name" value="ATP-dep_DNA_ligase"/>
</dbReference>
<proteinExistence type="inferred from homology"/>
<evidence type="ECO:0000256" key="5">
    <source>
        <dbReference type="ARBA" id="ARBA00022705"/>
    </source>
</evidence>
<evidence type="ECO:0000256" key="2">
    <source>
        <dbReference type="ARBA" id="ARBA00007572"/>
    </source>
</evidence>
<dbReference type="PROSITE" id="PS00333">
    <property type="entry name" value="DNA_LIGASE_A2"/>
    <property type="match status" value="1"/>
</dbReference>
<feature type="region of interest" description="Disordered" evidence="16">
    <location>
        <begin position="59"/>
        <end position="81"/>
    </location>
</feature>
<dbReference type="EC" id="6.5.1.1" evidence="14"/>
<dbReference type="Gene3D" id="3.30.1490.70">
    <property type="match status" value="1"/>
</dbReference>
<comment type="caution">
    <text evidence="18">The sequence shown here is derived from an EMBL/GenBank/DDBJ whole genome shotgun (WGS) entry which is preliminary data.</text>
</comment>
<evidence type="ECO:0000259" key="17">
    <source>
        <dbReference type="PROSITE" id="PS50160"/>
    </source>
</evidence>
<sequence length="876" mass="96406">MPQKTLSAFYGKPKSSPNAAALRESAPNPLVPINVNFIAEKVKKQGREDEAVQQKKRRRLARVVEDSPSNNTIKEGDDLEDDVEGVILNEKSKTWAESESEAVHCSIEETCPAIAGGVEDGVKNQNTWVAVASSKMSSIPQLESFSEAPKKVASIFMKPKPKSPRAPANKSTSAASKPDQNEGEAGQDAGVEPIVRIEAEENVASPSSVTAAEKRVKADVGKVEGVGLGALAAASKHAAVDVDSVVGGRWDKDQPIPFEFLADTFEEISETSKRLDIVNLLINCFRAILTTTPEDLLPAIYLCTNRVAPAHYGVELGIGEGILFKALSTATGRSEQRIKDALKQEGDLGIVAVKLKSTQKTFGAGSKLTVRGVFKAFKDIATSSGKNSQKVKEGSIVKMLASSKGNETGYVIRSLQAKLRIGLAEQSVLTALAHSFYLWREGARDKDGRLADKLEQASQLVKQAYSECPSYDVMIPALLSHPMEELLQHCHFMPGVPVKPMLAKATNAVTEVIDKFQDSEFTCEYKYDGERAQLHVLEDGTVMIFSRNSENNSSKYPDIVQRVHKALRSDVKSIVLDTEAVAYDRDKKKILPFQVLSTRKRKDVAVGDIDVQVCVFAFDCLYINGRSLLKCPLEERRAALYSAMQEMEGEMQFATAKTSKDVEELQRFLDEAVDGCTEGLIVKTLCDTYEPAKRSSHWLKLKKDYLQGVGDTIDVVPIGAFHGKGKRTGVFGAYLLSIYDPETETYQTISKLGTGFSEEVLQQLADCMTPHIIDKPKKYYTWGETLVPDVWFDTVKVWEVKAADLSISPVHKAGLGLVDPVKGISIRFPRLIRVRDDKAPEDATSAEQIADMFRKQAYHKTEDVKEQDEEDGQEDE</sequence>
<organism evidence="18 19">
    <name type="scientific">Chlamydomonas eustigma</name>
    <dbReference type="NCBI Taxonomy" id="1157962"/>
    <lineage>
        <taxon>Eukaryota</taxon>
        <taxon>Viridiplantae</taxon>
        <taxon>Chlorophyta</taxon>
        <taxon>core chlorophytes</taxon>
        <taxon>Chlorophyceae</taxon>
        <taxon>CS clade</taxon>
        <taxon>Chlamydomonadales</taxon>
        <taxon>Chlamydomonadaceae</taxon>
        <taxon>Chlamydomonas</taxon>
    </lineage>
</organism>
<dbReference type="InterPro" id="IPR016059">
    <property type="entry name" value="DNA_ligase_ATP-dep_CS"/>
</dbReference>
<evidence type="ECO:0000256" key="7">
    <source>
        <dbReference type="ARBA" id="ARBA00022763"/>
    </source>
</evidence>
<dbReference type="GO" id="GO:0003677">
    <property type="term" value="F:DNA binding"/>
    <property type="evidence" value="ECO:0007669"/>
    <property type="project" value="InterPro"/>
</dbReference>
<dbReference type="Gene3D" id="2.40.50.140">
    <property type="entry name" value="Nucleic acid-binding proteins"/>
    <property type="match status" value="1"/>
</dbReference>
<dbReference type="EMBL" id="BEGY01000013">
    <property type="protein sequence ID" value="GAX75595.1"/>
    <property type="molecule type" value="Genomic_DNA"/>
</dbReference>
<keyword evidence="4" id="KW-0132">Cell division</keyword>
<dbReference type="NCBIfam" id="TIGR00574">
    <property type="entry name" value="dnl1"/>
    <property type="match status" value="1"/>
</dbReference>
<dbReference type="Pfam" id="PF04675">
    <property type="entry name" value="DNA_ligase_A_N"/>
    <property type="match status" value="1"/>
</dbReference>
<evidence type="ECO:0000256" key="4">
    <source>
        <dbReference type="ARBA" id="ARBA00022618"/>
    </source>
</evidence>
<keyword evidence="19" id="KW-1185">Reference proteome</keyword>
<keyword evidence="6 14" id="KW-0547">Nucleotide-binding</keyword>
<dbReference type="PROSITE" id="PS00697">
    <property type="entry name" value="DNA_LIGASE_A1"/>
    <property type="match status" value="1"/>
</dbReference>
<dbReference type="GO" id="GO:0005739">
    <property type="term" value="C:mitochondrion"/>
    <property type="evidence" value="ECO:0007669"/>
    <property type="project" value="TreeGrafter"/>
</dbReference>
<comment type="catalytic activity">
    <reaction evidence="13 14">
        <text>ATP + (deoxyribonucleotide)n-3'-hydroxyl + 5'-phospho-(deoxyribonucleotide)m = (deoxyribonucleotide)n+m + AMP + diphosphate.</text>
        <dbReference type="EC" id="6.5.1.1"/>
    </reaction>
</comment>
<dbReference type="Pfam" id="PF04679">
    <property type="entry name" value="DNA_ligase_A_C"/>
    <property type="match status" value="1"/>
</dbReference>
<dbReference type="FunFam" id="3.30.470.30:FF:000002">
    <property type="entry name" value="DNA ligase"/>
    <property type="match status" value="1"/>
</dbReference>
<dbReference type="InterPro" id="IPR000977">
    <property type="entry name" value="DNA_ligase_ATP-dep"/>
</dbReference>
<dbReference type="Gene3D" id="1.10.3260.10">
    <property type="entry name" value="DNA ligase, ATP-dependent, N-terminal domain"/>
    <property type="match status" value="1"/>
</dbReference>
<keyword evidence="8 14" id="KW-0067">ATP-binding</keyword>
<evidence type="ECO:0000256" key="9">
    <source>
        <dbReference type="ARBA" id="ARBA00023172"/>
    </source>
</evidence>
<feature type="domain" description="ATP-dependent DNA ligase family profile" evidence="17">
    <location>
        <begin position="606"/>
        <end position="740"/>
    </location>
</feature>
<evidence type="ECO:0000256" key="16">
    <source>
        <dbReference type="SAM" id="MobiDB-lite"/>
    </source>
</evidence>
<keyword evidence="12" id="KW-0131">Cell cycle</keyword>
<keyword evidence="11" id="KW-0539">Nucleus</keyword>
<dbReference type="Proteomes" id="UP000232323">
    <property type="component" value="Unassembled WGS sequence"/>
</dbReference>
<evidence type="ECO:0000256" key="1">
    <source>
        <dbReference type="ARBA" id="ARBA00004123"/>
    </source>
</evidence>
<dbReference type="GO" id="GO:0006273">
    <property type="term" value="P:lagging strand elongation"/>
    <property type="evidence" value="ECO:0007669"/>
    <property type="project" value="TreeGrafter"/>
</dbReference>
<dbReference type="PANTHER" id="PTHR45674:SF4">
    <property type="entry name" value="DNA LIGASE 1"/>
    <property type="match status" value="1"/>
</dbReference>
<dbReference type="SUPFAM" id="SSF50249">
    <property type="entry name" value="Nucleic acid-binding proteins"/>
    <property type="match status" value="1"/>
</dbReference>
<dbReference type="InterPro" id="IPR012308">
    <property type="entry name" value="DNA_ligase_ATP-dep_N"/>
</dbReference>
<evidence type="ECO:0000256" key="6">
    <source>
        <dbReference type="ARBA" id="ARBA00022741"/>
    </source>
</evidence>
<dbReference type="GO" id="GO:0051301">
    <property type="term" value="P:cell division"/>
    <property type="evidence" value="ECO:0007669"/>
    <property type="project" value="UniProtKB-KW"/>
</dbReference>